<evidence type="ECO:0000256" key="1">
    <source>
        <dbReference type="ARBA" id="ARBA00007261"/>
    </source>
</evidence>
<reference evidence="11" key="1">
    <citation type="submission" date="2016-06" db="UniProtKB">
        <authorList>
            <consortium name="WormBaseParasite"/>
        </authorList>
    </citation>
    <scope>IDENTIFICATION</scope>
</reference>
<evidence type="ECO:0000313" key="11">
    <source>
        <dbReference type="WBParaSite" id="ECPE_0001162901-mRNA-1"/>
    </source>
</evidence>
<keyword evidence="4" id="KW-0378">Hydrolase</keyword>
<comment type="similarity">
    <text evidence="1">Belongs to the peptidase M16 family.</text>
</comment>
<dbReference type="GO" id="GO:0043171">
    <property type="term" value="P:peptide catabolic process"/>
    <property type="evidence" value="ECO:0007669"/>
    <property type="project" value="TreeGrafter"/>
</dbReference>
<keyword evidence="2" id="KW-0645">Protease</keyword>
<evidence type="ECO:0000259" key="8">
    <source>
        <dbReference type="Pfam" id="PF16187"/>
    </source>
</evidence>
<evidence type="ECO:0000256" key="3">
    <source>
        <dbReference type="ARBA" id="ARBA00022723"/>
    </source>
</evidence>
<gene>
    <name evidence="9" type="ORF">ECPE_LOCUS11596</name>
</gene>
<keyword evidence="5" id="KW-0862">Zinc</keyword>
<dbReference type="OrthoDB" id="952271at2759"/>
<dbReference type="EMBL" id="UZAN01051136">
    <property type="protein sequence ID" value="VDP88709.1"/>
    <property type="molecule type" value="Genomic_DNA"/>
</dbReference>
<dbReference type="Proteomes" id="UP000272942">
    <property type="component" value="Unassembled WGS sequence"/>
</dbReference>
<evidence type="ECO:0000313" key="10">
    <source>
        <dbReference type="Proteomes" id="UP000272942"/>
    </source>
</evidence>
<dbReference type="FunFam" id="3.30.830.10:FF:000005">
    <property type="entry name" value="nardilysin isoform X1"/>
    <property type="match status" value="1"/>
</dbReference>
<evidence type="ECO:0000256" key="6">
    <source>
        <dbReference type="ARBA" id="ARBA00023049"/>
    </source>
</evidence>
<accession>A0A183AXA9</accession>
<dbReference type="AlphaFoldDB" id="A0A183AXA9"/>
<dbReference type="WBParaSite" id="ECPE_0001162901-mRNA-1">
    <property type="protein sequence ID" value="ECPE_0001162901-mRNA-1"/>
    <property type="gene ID" value="ECPE_0001162901"/>
</dbReference>
<dbReference type="GO" id="GO:0005739">
    <property type="term" value="C:mitochondrion"/>
    <property type="evidence" value="ECO:0007669"/>
    <property type="project" value="TreeGrafter"/>
</dbReference>
<evidence type="ECO:0000256" key="2">
    <source>
        <dbReference type="ARBA" id="ARBA00022670"/>
    </source>
</evidence>
<dbReference type="Gene3D" id="3.30.830.10">
    <property type="entry name" value="Metalloenzyme, LuxS/M16 peptidase-like"/>
    <property type="match status" value="1"/>
</dbReference>
<dbReference type="InterPro" id="IPR011249">
    <property type="entry name" value="Metalloenz_LuxS/M16"/>
</dbReference>
<dbReference type="GO" id="GO:0046872">
    <property type="term" value="F:metal ion binding"/>
    <property type="evidence" value="ECO:0007669"/>
    <property type="project" value="UniProtKB-KW"/>
</dbReference>
<reference evidence="9 10" key="2">
    <citation type="submission" date="2018-11" db="EMBL/GenBank/DDBJ databases">
        <authorList>
            <consortium name="Pathogen Informatics"/>
        </authorList>
    </citation>
    <scope>NUCLEOTIDE SEQUENCE [LARGE SCALE GENOMIC DNA]</scope>
    <source>
        <strain evidence="9 10">Egypt</strain>
    </source>
</reference>
<dbReference type="InterPro" id="IPR007863">
    <property type="entry name" value="Peptidase_M16_C"/>
</dbReference>
<keyword evidence="10" id="KW-1185">Reference proteome</keyword>
<evidence type="ECO:0000259" key="7">
    <source>
        <dbReference type="Pfam" id="PF05193"/>
    </source>
</evidence>
<dbReference type="Pfam" id="PF05193">
    <property type="entry name" value="Peptidase_M16_C"/>
    <property type="match status" value="1"/>
</dbReference>
<feature type="domain" description="Peptidase M16 middle/third" evidence="8">
    <location>
        <begin position="103"/>
        <end position="158"/>
    </location>
</feature>
<protein>
    <submittedName>
        <fullName evidence="11">Peptidase_M16_M domain-containing protein</fullName>
    </submittedName>
</protein>
<evidence type="ECO:0000256" key="4">
    <source>
        <dbReference type="ARBA" id="ARBA00022801"/>
    </source>
</evidence>
<dbReference type="Pfam" id="PF16187">
    <property type="entry name" value="Peptidase_M16_M"/>
    <property type="match status" value="1"/>
</dbReference>
<organism evidence="11">
    <name type="scientific">Echinostoma caproni</name>
    <dbReference type="NCBI Taxonomy" id="27848"/>
    <lineage>
        <taxon>Eukaryota</taxon>
        <taxon>Metazoa</taxon>
        <taxon>Spiralia</taxon>
        <taxon>Lophotrochozoa</taxon>
        <taxon>Platyhelminthes</taxon>
        <taxon>Trematoda</taxon>
        <taxon>Digenea</taxon>
        <taxon>Plagiorchiida</taxon>
        <taxon>Echinostomata</taxon>
        <taxon>Echinostomatoidea</taxon>
        <taxon>Echinostomatidae</taxon>
        <taxon>Echinostoma</taxon>
    </lineage>
</organism>
<keyword evidence="3" id="KW-0479">Metal-binding</keyword>
<feature type="domain" description="Peptidase M16 C-terminal" evidence="7">
    <location>
        <begin position="8"/>
        <end position="96"/>
    </location>
</feature>
<dbReference type="GO" id="GO:0005829">
    <property type="term" value="C:cytosol"/>
    <property type="evidence" value="ECO:0007669"/>
    <property type="project" value="TreeGrafter"/>
</dbReference>
<evidence type="ECO:0000313" key="9">
    <source>
        <dbReference type="EMBL" id="VDP88709.1"/>
    </source>
</evidence>
<dbReference type="PANTHER" id="PTHR43690">
    <property type="entry name" value="NARDILYSIN"/>
    <property type="match status" value="1"/>
</dbReference>
<name>A0A183AXA9_9TREM</name>
<proteinExistence type="inferred from homology"/>
<dbReference type="GO" id="GO:0004222">
    <property type="term" value="F:metalloendopeptidase activity"/>
    <property type="evidence" value="ECO:0007669"/>
    <property type="project" value="TreeGrafter"/>
</dbReference>
<evidence type="ECO:0000256" key="5">
    <source>
        <dbReference type="ARBA" id="ARBA00022833"/>
    </source>
</evidence>
<dbReference type="GO" id="GO:0051603">
    <property type="term" value="P:proteolysis involved in protein catabolic process"/>
    <property type="evidence" value="ECO:0007669"/>
    <property type="project" value="TreeGrafter"/>
</dbReference>
<sequence>MLVDFTPEFEPSTYVTHLLGHEGRGSLLSLLKRLGWVNRLSCGTSRPGKGFASLILSFDLTDNGLGHVTDIVIKVYQYINLMRSEEPADWIFRENQALNSLHFRFKDKEPPYDYVLDLGSNLLRYRLEDVLTGPYILEFFESDLVKDILSCLHPENSR</sequence>
<dbReference type="InterPro" id="IPR032632">
    <property type="entry name" value="Peptidase_M16_M"/>
</dbReference>
<dbReference type="PANTHER" id="PTHR43690:SF18">
    <property type="entry name" value="INSULIN-DEGRADING ENZYME-RELATED"/>
    <property type="match status" value="1"/>
</dbReference>
<dbReference type="SUPFAM" id="SSF63411">
    <property type="entry name" value="LuxS/MPP-like metallohydrolase"/>
    <property type="match status" value="1"/>
</dbReference>
<dbReference type="InterPro" id="IPR050626">
    <property type="entry name" value="Peptidase_M16"/>
</dbReference>
<keyword evidence="6" id="KW-0482">Metalloprotease</keyword>